<name>A0AAJ1F9J0_9HYPH</name>
<dbReference type="RefSeq" id="WP_250912989.1">
    <property type="nucleotide sequence ID" value="NZ_JAMQAY010000003.1"/>
</dbReference>
<dbReference type="AlphaFoldDB" id="A0AAJ1F9J0"/>
<sequence>MRTHSRISGDNFTGLVLVCLALAVMFLCFQDLRQRLRFVDIGRLAGRIEKGGTVGSETILRTGARLESLTAQGVCLSDVVKAGATLALSRLDRTDQINAFPQWVETADRTDASLVHAVSCLPTNGNLWLRLAMVRQAVAEVPTSLEHLVQLSQFYAPAEADVLRTRLLMFNRLSPVGMAALAPIWKSDVNVACGQRYSWAVRGLPPAKGEIRNYLSEVPEDGSPLDWCKAS</sequence>
<evidence type="ECO:0000313" key="4">
    <source>
        <dbReference type="Proteomes" id="UP001155079"/>
    </source>
</evidence>
<evidence type="ECO:0000313" key="3">
    <source>
        <dbReference type="EMBL" id="MCO5960037.1"/>
    </source>
</evidence>
<keyword evidence="4" id="KW-1185">Reference proteome</keyword>
<keyword evidence="1" id="KW-1133">Transmembrane helix</keyword>
<keyword evidence="1" id="KW-0812">Transmembrane</keyword>
<dbReference type="EMBL" id="JAMQAY010000003">
    <property type="protein sequence ID" value="MCM2401619.1"/>
    <property type="molecule type" value="Genomic_DNA"/>
</dbReference>
<feature type="transmembrane region" description="Helical" evidence="1">
    <location>
        <begin position="12"/>
        <end position="29"/>
    </location>
</feature>
<protein>
    <submittedName>
        <fullName evidence="3">Uncharacterized protein</fullName>
    </submittedName>
</protein>
<comment type="caution">
    <text evidence="3">The sequence shown here is derived from an EMBL/GenBank/DDBJ whole genome shotgun (WGS) entry which is preliminary data.</text>
</comment>
<proteinExistence type="predicted"/>
<evidence type="ECO:0000256" key="1">
    <source>
        <dbReference type="SAM" id="Phobius"/>
    </source>
</evidence>
<dbReference type="EMBL" id="JAMXLX010000014">
    <property type="protein sequence ID" value="MCO5960037.1"/>
    <property type="molecule type" value="Genomic_DNA"/>
</dbReference>
<accession>A0AAJ1F9J0</accession>
<evidence type="ECO:0000313" key="2">
    <source>
        <dbReference type="EMBL" id="MCM2401619.1"/>
    </source>
</evidence>
<dbReference type="Proteomes" id="UP001155380">
    <property type="component" value="Unassembled WGS sequence"/>
</dbReference>
<keyword evidence="1" id="KW-0472">Membrane</keyword>
<dbReference type="Proteomes" id="UP001155079">
    <property type="component" value="Unassembled WGS sequence"/>
</dbReference>
<evidence type="ECO:0000313" key="5">
    <source>
        <dbReference type="Proteomes" id="UP001155380"/>
    </source>
</evidence>
<organism evidence="3 5">
    <name type="scientific">Ciceribacter sichuanensis</name>
    <dbReference type="NCBI Taxonomy" id="2949647"/>
    <lineage>
        <taxon>Bacteria</taxon>
        <taxon>Pseudomonadati</taxon>
        <taxon>Pseudomonadota</taxon>
        <taxon>Alphaproteobacteria</taxon>
        <taxon>Hyphomicrobiales</taxon>
        <taxon>Rhizobiaceae</taxon>
        <taxon>Ciceribacter</taxon>
    </lineage>
</organism>
<reference evidence="3 4" key="1">
    <citation type="submission" date="2022-06" db="EMBL/GenBank/DDBJ databases">
        <authorList>
            <person name="Sun Q."/>
        </authorList>
    </citation>
    <scope>NUCLEOTIDE SEQUENCE</scope>
    <source>
        <strain evidence="3">S101</strain>
        <strain evidence="2 4">S153</strain>
    </source>
</reference>
<gene>
    <name evidence="2" type="ORF">NBH20_10665</name>
    <name evidence="3" type="ORF">NBH21_25045</name>
</gene>